<evidence type="ECO:0000256" key="1">
    <source>
        <dbReference type="ARBA" id="ARBA00006347"/>
    </source>
</evidence>
<organism evidence="4">
    <name type="scientific">Trepomonas sp. PC1</name>
    <dbReference type="NCBI Taxonomy" id="1076344"/>
    <lineage>
        <taxon>Eukaryota</taxon>
        <taxon>Metamonada</taxon>
        <taxon>Diplomonadida</taxon>
        <taxon>Hexamitidae</taxon>
        <taxon>Hexamitinae</taxon>
        <taxon>Trepomonas</taxon>
    </lineage>
</organism>
<dbReference type="Pfam" id="PF00085">
    <property type="entry name" value="Thioredoxin"/>
    <property type="match status" value="3"/>
</dbReference>
<gene>
    <name evidence="4" type="ORF">TPC1_14027</name>
</gene>
<dbReference type="PANTHER" id="PTHR45672">
    <property type="entry name" value="PROTEIN DISULFIDE-ISOMERASE C17H9.14C-RELATED"/>
    <property type="match status" value="1"/>
</dbReference>
<dbReference type="InterPro" id="IPR017937">
    <property type="entry name" value="Thioredoxin_CS"/>
</dbReference>
<evidence type="ECO:0000313" key="4">
    <source>
        <dbReference type="EMBL" id="JAP93625.1"/>
    </source>
</evidence>
<evidence type="ECO:0000256" key="2">
    <source>
        <dbReference type="ARBA" id="ARBA00022729"/>
    </source>
</evidence>
<sequence>QEVIDATDDFDSILNKPAVFFKFFAPWCSHCHDMQPAYEKLADSFGEDIELMDELAVTIASVDCVRNPQACQRFGISAYPTMVLFRNGNKLGQYTGDREFDDMNQWLRRSLNLKVKEEPQFLLDITSSFHESIREGYTFVLFSATWCGYCQQVIPHMKKAAAQLSEKAKVAFINCDQTQICQQLQVRAFPTLVLFRNGQQKQHYQQTHSYNQFISFVQQIIDKDFILETQSLQTIKSLKEIDKDEVAFVKFGTKWCQPCNEITPELLILQSENPTYKIAEFDCEGSQVCAKMQIQQYPTFVLFQFGVQKAVFQGFHRNSQAFKQWIKANTEVKTAKQENLPIKGSRVHELGKNFVDFTQKQPTLILFQFAEQRNSQLIRNVFNELSVMLEDDNVAVATIDCRLHQKVCQGEQVHQMSVWLYEQGGKKASYGEQINANNIKMWLYVNSDEVMG</sequence>
<protein>
    <submittedName>
        <fullName evidence="4">Thioredoxin domain-containing protein</fullName>
    </submittedName>
</protein>
<dbReference type="GO" id="GO:0006457">
    <property type="term" value="P:protein folding"/>
    <property type="evidence" value="ECO:0007669"/>
    <property type="project" value="TreeGrafter"/>
</dbReference>
<dbReference type="CDD" id="cd02947">
    <property type="entry name" value="TRX_family"/>
    <property type="match status" value="1"/>
</dbReference>
<dbReference type="EMBL" id="GDID01002981">
    <property type="protein sequence ID" value="JAP93625.1"/>
    <property type="molecule type" value="Transcribed_RNA"/>
</dbReference>
<dbReference type="InterPro" id="IPR036249">
    <property type="entry name" value="Thioredoxin-like_sf"/>
</dbReference>
<dbReference type="InterPro" id="IPR051063">
    <property type="entry name" value="PDI"/>
</dbReference>
<dbReference type="AlphaFoldDB" id="A0A146KD54"/>
<reference evidence="4" key="1">
    <citation type="submission" date="2015-07" db="EMBL/GenBank/DDBJ databases">
        <title>Adaptation to a free-living lifestyle via gene acquisitions in the diplomonad Trepomonas sp. PC1.</title>
        <authorList>
            <person name="Xu F."/>
            <person name="Jerlstrom-Hultqvist J."/>
            <person name="Kolisko M."/>
            <person name="Simpson A.G.B."/>
            <person name="Roger A.J."/>
            <person name="Svard S.G."/>
            <person name="Andersson J.O."/>
        </authorList>
    </citation>
    <scope>NUCLEOTIDE SEQUENCE</scope>
    <source>
        <strain evidence="4">PC1</strain>
    </source>
</reference>
<comment type="similarity">
    <text evidence="1">Belongs to the protein disulfide isomerase family.</text>
</comment>
<dbReference type="PROSITE" id="PS51352">
    <property type="entry name" value="THIOREDOXIN_2"/>
    <property type="match status" value="2"/>
</dbReference>
<dbReference type="PRINTS" id="PR00421">
    <property type="entry name" value="THIOREDOXIN"/>
</dbReference>
<proteinExistence type="inferred from homology"/>
<dbReference type="PANTHER" id="PTHR45672:SF3">
    <property type="entry name" value="THIOREDOXIN DOMAIN-CONTAINING PROTEIN 5"/>
    <property type="match status" value="1"/>
</dbReference>
<evidence type="ECO:0000259" key="3">
    <source>
        <dbReference type="PROSITE" id="PS51352"/>
    </source>
</evidence>
<keyword evidence="2" id="KW-0732">Signal</keyword>
<dbReference type="GO" id="GO:0003756">
    <property type="term" value="F:protein disulfide isomerase activity"/>
    <property type="evidence" value="ECO:0007669"/>
    <property type="project" value="TreeGrafter"/>
</dbReference>
<dbReference type="Gene3D" id="3.40.30.10">
    <property type="entry name" value="Glutaredoxin"/>
    <property type="match status" value="4"/>
</dbReference>
<dbReference type="GO" id="GO:0005783">
    <property type="term" value="C:endoplasmic reticulum"/>
    <property type="evidence" value="ECO:0007669"/>
    <property type="project" value="TreeGrafter"/>
</dbReference>
<name>A0A146KD54_9EUKA</name>
<dbReference type="InterPro" id="IPR013766">
    <property type="entry name" value="Thioredoxin_domain"/>
</dbReference>
<accession>A0A146KD54</accession>
<dbReference type="SUPFAM" id="SSF52833">
    <property type="entry name" value="Thioredoxin-like"/>
    <property type="match status" value="4"/>
</dbReference>
<dbReference type="CDD" id="cd02961">
    <property type="entry name" value="PDI_a_family"/>
    <property type="match status" value="2"/>
</dbReference>
<feature type="non-terminal residue" evidence="4">
    <location>
        <position position="1"/>
    </location>
</feature>
<feature type="domain" description="Thioredoxin" evidence="3">
    <location>
        <begin position="1"/>
        <end position="112"/>
    </location>
</feature>
<dbReference type="PROSITE" id="PS00194">
    <property type="entry name" value="THIOREDOXIN_1"/>
    <property type="match status" value="1"/>
</dbReference>
<feature type="domain" description="Thioredoxin" evidence="3">
    <location>
        <begin position="116"/>
        <end position="222"/>
    </location>
</feature>